<name>A0A1H7SXF9_9BURK</name>
<dbReference type="InterPro" id="IPR018894">
    <property type="entry name" value="DUF2471"/>
</dbReference>
<evidence type="ECO:0000313" key="1">
    <source>
        <dbReference type="EMBL" id="SEL77301.1"/>
    </source>
</evidence>
<proteinExistence type="predicted"/>
<dbReference type="RefSeq" id="WP_090550195.1">
    <property type="nucleotide sequence ID" value="NZ_FNSR01000002.1"/>
</dbReference>
<evidence type="ECO:0000313" key="2">
    <source>
        <dbReference type="Proteomes" id="UP000199120"/>
    </source>
</evidence>
<keyword evidence="2" id="KW-1185">Reference proteome</keyword>
<reference evidence="2" key="1">
    <citation type="submission" date="2016-10" db="EMBL/GenBank/DDBJ databases">
        <authorList>
            <person name="Varghese N."/>
            <person name="Submissions S."/>
        </authorList>
    </citation>
    <scope>NUCLEOTIDE SEQUENCE [LARGE SCALE GENOMIC DNA]</scope>
    <source>
        <strain evidence="2">LMG 26416</strain>
    </source>
</reference>
<gene>
    <name evidence="1" type="ORF">SAMN05192542_113107</name>
</gene>
<protein>
    <recommendedName>
        <fullName evidence="3">DUF2471 domain-containing protein</fullName>
    </recommendedName>
</protein>
<evidence type="ECO:0008006" key="3">
    <source>
        <dbReference type="Google" id="ProtNLM"/>
    </source>
</evidence>
<dbReference type="Proteomes" id="UP000199120">
    <property type="component" value="Unassembled WGS sequence"/>
</dbReference>
<dbReference type="EMBL" id="FOAJ01000013">
    <property type="protein sequence ID" value="SEL77301.1"/>
    <property type="molecule type" value="Genomic_DNA"/>
</dbReference>
<sequence length="96" mass="10597">MNEFFAAETAIRNAIPAIVAKHRSAGTLTWALLHRMEREALDAVAETGQHSSRVLRTLRASPLLHYPKNDTPVSFEGHDVVPPIFAAISDAWLADH</sequence>
<dbReference type="STRING" id="416943.SAMN05445871_5021"/>
<organism evidence="1 2">
    <name type="scientific">Paraburkholderia caballeronis</name>
    <dbReference type="NCBI Taxonomy" id="416943"/>
    <lineage>
        <taxon>Bacteria</taxon>
        <taxon>Pseudomonadati</taxon>
        <taxon>Pseudomonadota</taxon>
        <taxon>Betaproteobacteria</taxon>
        <taxon>Burkholderiales</taxon>
        <taxon>Burkholderiaceae</taxon>
        <taxon>Paraburkholderia</taxon>
    </lineage>
</organism>
<dbReference type="OrthoDB" id="8777060at2"/>
<dbReference type="AlphaFoldDB" id="A0A1H7SXF9"/>
<dbReference type="Pfam" id="PF10616">
    <property type="entry name" value="DUF2471"/>
    <property type="match status" value="1"/>
</dbReference>
<accession>A0A1H7SXF9</accession>